<proteinExistence type="predicted"/>
<name>A0A5D2E1S1_GOSDA</name>
<evidence type="ECO:0000313" key="2">
    <source>
        <dbReference type="Proteomes" id="UP000323506"/>
    </source>
</evidence>
<protein>
    <submittedName>
        <fullName evidence="1">Uncharacterized protein</fullName>
    </submittedName>
</protein>
<evidence type="ECO:0000313" key="1">
    <source>
        <dbReference type="EMBL" id="TYG87121.1"/>
    </source>
</evidence>
<keyword evidence="2" id="KW-1185">Reference proteome</keyword>
<dbReference type="AlphaFoldDB" id="A0A5D2E1S1"/>
<reference evidence="1 2" key="1">
    <citation type="submission" date="2019-06" db="EMBL/GenBank/DDBJ databases">
        <title>WGS assembly of Gossypium darwinii.</title>
        <authorList>
            <person name="Chen Z.J."/>
            <person name="Sreedasyam A."/>
            <person name="Ando A."/>
            <person name="Song Q."/>
            <person name="De L."/>
            <person name="Hulse-Kemp A."/>
            <person name="Ding M."/>
            <person name="Ye W."/>
            <person name="Kirkbride R."/>
            <person name="Jenkins J."/>
            <person name="Plott C."/>
            <person name="Lovell J."/>
            <person name="Lin Y.-M."/>
            <person name="Vaughn R."/>
            <person name="Liu B."/>
            <person name="Li W."/>
            <person name="Simpson S."/>
            <person name="Scheffler B."/>
            <person name="Saski C."/>
            <person name="Grover C."/>
            <person name="Hu G."/>
            <person name="Conover J."/>
            <person name="Carlson J."/>
            <person name="Shu S."/>
            <person name="Boston L."/>
            <person name="Williams M."/>
            <person name="Peterson D."/>
            <person name="Mcgee K."/>
            <person name="Jones D."/>
            <person name="Wendel J."/>
            <person name="Stelly D."/>
            <person name="Grimwood J."/>
            <person name="Schmutz J."/>
        </authorList>
    </citation>
    <scope>NUCLEOTIDE SEQUENCE [LARGE SCALE GENOMIC DNA]</scope>
    <source>
        <strain evidence="1">1808015.09</strain>
    </source>
</reference>
<accession>A0A5D2E1S1</accession>
<sequence>MLILILTLIENKGAEMKIKHTKSKIIKKGMNLSTTTTTMQVPMTPSLIFSQTSPFYRFILCAMFTLTLSLITCTKFCHCETTVHSGDYLPTDYKTLSNKIWWQFISTTTVVEMRQEKEKMGEREDRKKKWKGKK</sequence>
<gene>
    <name evidence="1" type="ORF">ES288_A13G187900v1</name>
</gene>
<dbReference type="EMBL" id="CM017700">
    <property type="protein sequence ID" value="TYG87121.1"/>
    <property type="molecule type" value="Genomic_DNA"/>
</dbReference>
<dbReference type="Proteomes" id="UP000323506">
    <property type="component" value="Chromosome A13"/>
</dbReference>
<organism evidence="1 2">
    <name type="scientific">Gossypium darwinii</name>
    <name type="common">Darwin's cotton</name>
    <name type="synonym">Gossypium barbadense var. darwinii</name>
    <dbReference type="NCBI Taxonomy" id="34276"/>
    <lineage>
        <taxon>Eukaryota</taxon>
        <taxon>Viridiplantae</taxon>
        <taxon>Streptophyta</taxon>
        <taxon>Embryophyta</taxon>
        <taxon>Tracheophyta</taxon>
        <taxon>Spermatophyta</taxon>
        <taxon>Magnoliopsida</taxon>
        <taxon>eudicotyledons</taxon>
        <taxon>Gunneridae</taxon>
        <taxon>Pentapetalae</taxon>
        <taxon>rosids</taxon>
        <taxon>malvids</taxon>
        <taxon>Malvales</taxon>
        <taxon>Malvaceae</taxon>
        <taxon>Malvoideae</taxon>
        <taxon>Gossypium</taxon>
    </lineage>
</organism>